<feature type="transmembrane region" description="Helical" evidence="10">
    <location>
        <begin position="38"/>
        <end position="57"/>
    </location>
</feature>
<dbReference type="NCBIfam" id="TIGR01946">
    <property type="entry name" value="rnfD"/>
    <property type="match status" value="1"/>
</dbReference>
<dbReference type="GO" id="GO:0055085">
    <property type="term" value="P:transmembrane transport"/>
    <property type="evidence" value="ECO:0007669"/>
    <property type="project" value="InterPro"/>
</dbReference>
<organism evidence="11">
    <name type="scientific">hydrothermal vent metagenome</name>
    <dbReference type="NCBI Taxonomy" id="652676"/>
    <lineage>
        <taxon>unclassified sequences</taxon>
        <taxon>metagenomes</taxon>
        <taxon>ecological metagenomes</taxon>
    </lineage>
</organism>
<dbReference type="AlphaFoldDB" id="A0A3B1A6P3"/>
<evidence type="ECO:0000256" key="10">
    <source>
        <dbReference type="SAM" id="Phobius"/>
    </source>
</evidence>
<keyword evidence="1" id="KW-0813">Transport</keyword>
<feature type="transmembrane region" description="Helical" evidence="10">
    <location>
        <begin position="212"/>
        <end position="229"/>
    </location>
</feature>
<name>A0A3B1A6P3_9ZZZZ</name>
<evidence type="ECO:0000256" key="7">
    <source>
        <dbReference type="ARBA" id="ARBA00022982"/>
    </source>
</evidence>
<keyword evidence="4" id="KW-0288">FMN</keyword>
<keyword evidence="9 10" id="KW-0472">Membrane</keyword>
<evidence type="ECO:0000256" key="6">
    <source>
        <dbReference type="ARBA" id="ARBA00022967"/>
    </source>
</evidence>
<evidence type="ECO:0000256" key="8">
    <source>
        <dbReference type="ARBA" id="ARBA00022989"/>
    </source>
</evidence>
<reference evidence="11" key="1">
    <citation type="submission" date="2018-06" db="EMBL/GenBank/DDBJ databases">
        <authorList>
            <person name="Zhirakovskaya E."/>
        </authorList>
    </citation>
    <scope>NUCLEOTIDE SEQUENCE</scope>
</reference>
<dbReference type="InterPro" id="IPR004338">
    <property type="entry name" value="NqrB/RnfD"/>
</dbReference>
<dbReference type="PANTHER" id="PTHR30578">
    <property type="entry name" value="ELECTRON TRANSPORT COMPLEX PROTEIN RNFD"/>
    <property type="match status" value="1"/>
</dbReference>
<evidence type="ECO:0000256" key="3">
    <source>
        <dbReference type="ARBA" id="ARBA00022630"/>
    </source>
</evidence>
<evidence type="ECO:0000313" key="11">
    <source>
        <dbReference type="EMBL" id="VAW88576.1"/>
    </source>
</evidence>
<evidence type="ECO:0000256" key="1">
    <source>
        <dbReference type="ARBA" id="ARBA00022448"/>
    </source>
</evidence>
<keyword evidence="2" id="KW-0597">Phosphoprotein</keyword>
<dbReference type="Pfam" id="PF03116">
    <property type="entry name" value="NQR2_RnfD_RnfE"/>
    <property type="match status" value="1"/>
</dbReference>
<evidence type="ECO:0000256" key="4">
    <source>
        <dbReference type="ARBA" id="ARBA00022643"/>
    </source>
</evidence>
<keyword evidence="6" id="KW-1278">Translocase</keyword>
<feature type="transmembrane region" description="Helical" evidence="10">
    <location>
        <begin position="293"/>
        <end position="310"/>
    </location>
</feature>
<keyword evidence="8 10" id="KW-1133">Transmembrane helix</keyword>
<protein>
    <submittedName>
        <fullName evidence="11">Electron transport complex protein RnfD</fullName>
    </submittedName>
</protein>
<evidence type="ECO:0000256" key="9">
    <source>
        <dbReference type="ARBA" id="ARBA00023136"/>
    </source>
</evidence>
<keyword evidence="7" id="KW-0249">Electron transport</keyword>
<dbReference type="GO" id="GO:0022900">
    <property type="term" value="P:electron transport chain"/>
    <property type="evidence" value="ECO:0007669"/>
    <property type="project" value="InterPro"/>
</dbReference>
<evidence type="ECO:0000256" key="2">
    <source>
        <dbReference type="ARBA" id="ARBA00022553"/>
    </source>
</evidence>
<evidence type="ECO:0000256" key="5">
    <source>
        <dbReference type="ARBA" id="ARBA00022692"/>
    </source>
</evidence>
<feature type="transmembrane region" description="Helical" evidence="10">
    <location>
        <begin position="316"/>
        <end position="335"/>
    </location>
</feature>
<sequence>MPTINHSSPYKHAKNSVTSVMTWVMVALLPIIAVQTYIFGWGVLVNILFAIVVALGVEGLMLAMRQRPVLPFLSDGSVVVTAILLGLSLPPLAPWWLLVIGICFAVIFAKHLYGGLGYNPFNPAMVGYAMLLISFPREMTMWFPPEGLNNNPLELMETITVIFTGLLPGQLSLDALSMATPLDSLKTELGLEKNVTEIITGNPLFGWFGGSGWEWVNLAALAGGIGLIYKKIISWHIPVAVIGSMALLSGIFYFIDSEQYASPLFHLFSGATMLGAFFIATDPVTASTTPRGRIIYGAGIGLLTYIIRTWGGYPDAIAFAVLLMNISAPTIDYYTRPRTFGYGNKK</sequence>
<dbReference type="HAMAP" id="MF_00462">
    <property type="entry name" value="RsxD_RnfD"/>
    <property type="match status" value="1"/>
</dbReference>
<feature type="transmembrane region" description="Helical" evidence="10">
    <location>
        <begin position="69"/>
        <end position="89"/>
    </location>
</feature>
<feature type="transmembrane region" description="Helical" evidence="10">
    <location>
        <begin position="236"/>
        <end position="255"/>
    </location>
</feature>
<keyword evidence="5 10" id="KW-0812">Transmembrane</keyword>
<dbReference type="EMBL" id="UOFO01000148">
    <property type="protein sequence ID" value="VAW88576.1"/>
    <property type="molecule type" value="Genomic_DNA"/>
</dbReference>
<proteinExistence type="inferred from homology"/>
<dbReference type="InterPro" id="IPR011303">
    <property type="entry name" value="RnfD_bac"/>
</dbReference>
<keyword evidence="3" id="KW-0285">Flavoprotein</keyword>
<feature type="transmembrane region" description="Helical" evidence="10">
    <location>
        <begin position="12"/>
        <end position="32"/>
    </location>
</feature>
<dbReference type="PANTHER" id="PTHR30578:SF0">
    <property type="entry name" value="ION-TRANSLOCATING OXIDOREDUCTASE COMPLEX SUBUNIT D"/>
    <property type="match status" value="1"/>
</dbReference>
<accession>A0A3B1A6P3</accession>
<dbReference type="NCBIfam" id="NF002011">
    <property type="entry name" value="PRK00816.1"/>
    <property type="match status" value="1"/>
</dbReference>
<feature type="transmembrane region" description="Helical" evidence="10">
    <location>
        <begin position="261"/>
        <end position="281"/>
    </location>
</feature>
<dbReference type="GO" id="GO:0005886">
    <property type="term" value="C:plasma membrane"/>
    <property type="evidence" value="ECO:0007669"/>
    <property type="project" value="TreeGrafter"/>
</dbReference>
<gene>
    <name evidence="11" type="ORF">MNBD_GAMMA16-1607</name>
</gene>